<dbReference type="Gene3D" id="3.40.50.11440">
    <property type="match status" value="1"/>
</dbReference>
<dbReference type="Gene3D" id="3.90.226.30">
    <property type="match status" value="1"/>
</dbReference>
<dbReference type="InterPro" id="IPR043166">
    <property type="entry name" value="LarA-like_C"/>
</dbReference>
<proteinExistence type="predicted"/>
<sequence>MERIHYGEEMIEFSVPEKWRVVARGEPHPFPAVEDETEEIRRALENPIGAEMLSNLAKGKKNAVIITYDYTRPHHVPKYVIPVILDNLNAGGLKDEDITLVMGGGSHVMANESQVESVYGKALLSRVKLEIHNPDDNLLFVGATSFNTPVFANNVVVEAD</sequence>
<name>X1HDG8_9ZZZZ</name>
<evidence type="ECO:0000313" key="2">
    <source>
        <dbReference type="EMBL" id="GAH55090.1"/>
    </source>
</evidence>
<dbReference type="EMBL" id="BARU01018320">
    <property type="protein sequence ID" value="GAH55090.1"/>
    <property type="molecule type" value="Genomic_DNA"/>
</dbReference>
<accession>X1HDG8</accession>
<dbReference type="InterPro" id="IPR048068">
    <property type="entry name" value="LarA-like"/>
</dbReference>
<dbReference type="GO" id="GO:0050043">
    <property type="term" value="F:lactate racemase activity"/>
    <property type="evidence" value="ECO:0007669"/>
    <property type="project" value="InterPro"/>
</dbReference>
<dbReference type="PANTHER" id="PTHR33171:SF17">
    <property type="entry name" value="LARA-LIKE N-TERMINAL DOMAIN-CONTAINING PROTEIN"/>
    <property type="match status" value="1"/>
</dbReference>
<dbReference type="InterPro" id="IPR018657">
    <property type="entry name" value="LarA-like_N"/>
</dbReference>
<dbReference type="Pfam" id="PF09861">
    <property type="entry name" value="Lar_N"/>
    <property type="match status" value="1"/>
</dbReference>
<dbReference type="PANTHER" id="PTHR33171">
    <property type="entry name" value="LAR_N DOMAIN-CONTAINING PROTEIN"/>
    <property type="match status" value="1"/>
</dbReference>
<dbReference type="AlphaFoldDB" id="X1HDG8"/>
<reference evidence="2" key="1">
    <citation type="journal article" date="2014" name="Front. Microbiol.">
        <title>High frequency of phylogenetically diverse reductive dehalogenase-homologous genes in deep subseafloor sedimentary metagenomes.</title>
        <authorList>
            <person name="Kawai M."/>
            <person name="Futagami T."/>
            <person name="Toyoda A."/>
            <person name="Takaki Y."/>
            <person name="Nishi S."/>
            <person name="Hori S."/>
            <person name="Arai W."/>
            <person name="Tsubouchi T."/>
            <person name="Morono Y."/>
            <person name="Uchiyama I."/>
            <person name="Ito T."/>
            <person name="Fujiyama A."/>
            <person name="Inagaki F."/>
            <person name="Takami H."/>
        </authorList>
    </citation>
    <scope>NUCLEOTIDE SEQUENCE</scope>
    <source>
        <strain evidence="2">Expedition CK06-06</strain>
    </source>
</reference>
<comment type="caution">
    <text evidence="2">The sequence shown here is derived from an EMBL/GenBank/DDBJ whole genome shotgun (WGS) entry which is preliminary data.</text>
</comment>
<organism evidence="2">
    <name type="scientific">marine sediment metagenome</name>
    <dbReference type="NCBI Taxonomy" id="412755"/>
    <lineage>
        <taxon>unclassified sequences</taxon>
        <taxon>metagenomes</taxon>
        <taxon>ecological metagenomes</taxon>
    </lineage>
</organism>
<feature type="non-terminal residue" evidence="2">
    <location>
        <position position="160"/>
    </location>
</feature>
<evidence type="ECO:0000259" key="1">
    <source>
        <dbReference type="Pfam" id="PF09861"/>
    </source>
</evidence>
<protein>
    <recommendedName>
        <fullName evidence="1">LarA-like N-terminal domain-containing protein</fullName>
    </recommendedName>
</protein>
<gene>
    <name evidence="2" type="ORF">S03H2_30290</name>
</gene>
<feature type="domain" description="LarA-like N-terminal" evidence="1">
    <location>
        <begin position="6"/>
        <end position="160"/>
    </location>
</feature>